<dbReference type="PANTHER" id="PTHR33232">
    <property type="entry name" value="PROTEIN SIEVE ELEMENT OCCLUSION B-LIKE"/>
    <property type="match status" value="1"/>
</dbReference>
<feature type="domain" description="Sieve element occlusion N-terminal" evidence="1">
    <location>
        <begin position="19"/>
        <end position="298"/>
    </location>
</feature>
<comment type="caution">
    <text evidence="3">The sequence shown here is derived from an EMBL/GenBank/DDBJ whole genome shotgun (WGS) entry which is preliminary data.</text>
</comment>
<organism evidence="3 4">
    <name type="scientific">Arachis hypogaea</name>
    <name type="common">Peanut</name>
    <dbReference type="NCBI Taxonomy" id="3818"/>
    <lineage>
        <taxon>Eukaryota</taxon>
        <taxon>Viridiplantae</taxon>
        <taxon>Streptophyta</taxon>
        <taxon>Embryophyta</taxon>
        <taxon>Tracheophyta</taxon>
        <taxon>Spermatophyta</taxon>
        <taxon>Magnoliopsida</taxon>
        <taxon>eudicotyledons</taxon>
        <taxon>Gunneridae</taxon>
        <taxon>Pentapetalae</taxon>
        <taxon>rosids</taxon>
        <taxon>fabids</taxon>
        <taxon>Fabales</taxon>
        <taxon>Fabaceae</taxon>
        <taxon>Papilionoideae</taxon>
        <taxon>50 kb inversion clade</taxon>
        <taxon>dalbergioids sensu lato</taxon>
        <taxon>Dalbergieae</taxon>
        <taxon>Pterocarpus clade</taxon>
        <taxon>Arachis</taxon>
    </lineage>
</organism>
<reference evidence="3 4" key="1">
    <citation type="submission" date="2019-01" db="EMBL/GenBank/DDBJ databases">
        <title>Sequencing of cultivated peanut Arachis hypogaea provides insights into genome evolution and oil improvement.</title>
        <authorList>
            <person name="Chen X."/>
        </authorList>
    </citation>
    <scope>NUCLEOTIDE SEQUENCE [LARGE SCALE GENOMIC DNA]</scope>
    <source>
        <strain evidence="4">cv. Fuhuasheng</strain>
        <tissue evidence="3">Leaves</tissue>
    </source>
</reference>
<feature type="domain" description="Sieve element occlusion C-terminal" evidence="2">
    <location>
        <begin position="552"/>
        <end position="692"/>
    </location>
</feature>
<dbReference type="GO" id="GO:0010088">
    <property type="term" value="P:phloem development"/>
    <property type="evidence" value="ECO:0007669"/>
    <property type="project" value="InterPro"/>
</dbReference>
<dbReference type="Gene3D" id="3.40.30.10">
    <property type="entry name" value="Glutaredoxin"/>
    <property type="match status" value="1"/>
</dbReference>
<dbReference type="PANTHER" id="PTHR33232:SF17">
    <property type="entry name" value="SIEVE ELEMENT OCCLUSION-RELATED"/>
    <property type="match status" value="1"/>
</dbReference>
<dbReference type="EMBL" id="SDMP01000004">
    <property type="protein sequence ID" value="RYR63855.1"/>
    <property type="molecule type" value="Genomic_DNA"/>
</dbReference>
<name>A0A445DKY4_ARAHY</name>
<dbReference type="Pfam" id="PF14577">
    <property type="entry name" value="SEO_C"/>
    <property type="match status" value="1"/>
</dbReference>
<evidence type="ECO:0000259" key="1">
    <source>
        <dbReference type="Pfam" id="PF14576"/>
    </source>
</evidence>
<dbReference type="InterPro" id="IPR039299">
    <property type="entry name" value="SEOA"/>
</dbReference>
<dbReference type="InterPro" id="IPR027944">
    <property type="entry name" value="SEO_C"/>
</dbReference>
<gene>
    <name evidence="3" type="ORF">Ahy_A04g021609</name>
</gene>
<sequence length="706" mass="81788">MSNYQIASSNVLQSPLELDDDQILENVYKTHFHCVEKCDVQCLHSVASNVIHHSIAITDCLINKGSQQSDQFHEGSSFGCVQQLTAKLKRIACQMLCTGRGDKYAHHTTMLILEQLKAYSWDAKALIVQAAFALEFGKLSHIPQSQSQSQSQGEVVDQLLEVEKSLAELNGLPSLRQKSEELVILNGLVKKVMQMIGCIREWKELISKEYEIKEVPILSQTLHQIPVIVYWTIFTFVTCTAQINYFTTTHHTNRDNRYELPKHFDHRLDGILKSFQGNLEDCKKQIEAIEDYTKRKNIIYGGNKDIVRVLRALIISTHQYSDSRQIVYCGLNGQPVKIEDLKKKHVLLFISGLENIQDEIKLLKGIYEKLKEEPREVEGYKKEDFKILWIPIVDEWNERNKKDLEKMLEDTKIGWYVVKDFNFKTGIRLIREVFKYKDKSIIPLLSPQGQVENDDTKLLLSVWGIDGFPFKASDYTRLTQQWNWFWNEITKLNPRMKDFIEDDYYIFIFGGTSSKWIEEFETALNTLKRQIETTVPIELYRLGRDDSRAVPRFWIAIDILLANRKHTKGGGGEGVMDFSTREMKRLLFLKQDPKGWVILSKGSNVKLLGQGEVMYRTVKEFEKWPRKLDDQEVSFDVAFKEYYERIKLKDGPPKCEHSEITYPSDILARIPCPNVDCGRSMEVTSVNYKCCHGLEQPNVPPRSNLC</sequence>
<dbReference type="Proteomes" id="UP000289738">
    <property type="component" value="Chromosome A04"/>
</dbReference>
<evidence type="ECO:0000259" key="2">
    <source>
        <dbReference type="Pfam" id="PF14577"/>
    </source>
</evidence>
<proteinExistence type="predicted"/>
<evidence type="ECO:0000313" key="4">
    <source>
        <dbReference type="Proteomes" id="UP000289738"/>
    </source>
</evidence>
<accession>A0A445DKY4</accession>
<dbReference type="AlphaFoldDB" id="A0A445DKY4"/>
<dbReference type="InterPro" id="IPR027942">
    <property type="entry name" value="SEO_N"/>
</dbReference>
<evidence type="ECO:0000313" key="3">
    <source>
        <dbReference type="EMBL" id="RYR63855.1"/>
    </source>
</evidence>
<dbReference type="Pfam" id="PF14576">
    <property type="entry name" value="SEO_N"/>
    <property type="match status" value="1"/>
</dbReference>
<keyword evidence="4" id="KW-1185">Reference proteome</keyword>
<evidence type="ECO:0008006" key="5">
    <source>
        <dbReference type="Google" id="ProtNLM"/>
    </source>
</evidence>
<protein>
    <recommendedName>
        <fullName evidence="5">Protein SIEVE ELEMENT OCCLUSION B</fullName>
    </recommendedName>
</protein>
<dbReference type="STRING" id="3818.A0A445DKY4"/>